<evidence type="ECO:0000256" key="5">
    <source>
        <dbReference type="SAM" id="Phobius"/>
    </source>
</evidence>
<dbReference type="InterPro" id="IPR011009">
    <property type="entry name" value="Kinase-like_dom_sf"/>
</dbReference>
<dbReference type="InterPro" id="IPR008271">
    <property type="entry name" value="Ser/Thr_kinase_AS"/>
</dbReference>
<sequence length="554" mass="62652">MSDEFPPMIGKYKILGIIAKGGMGVVYKAIHPSLKRYVVIKKMTARGHAGDAGRFKKEAQLLLDLQSPYIVHLFDYFTEGGYRYMVEELVDGTALDALIKKQTSIPCPVSMLVMQDACYALKYAHSKGIVHRDIKPGNILLSKRGEIKLADFGIASDHAAGGADEGSDKTQTGVALGTPAYMPPEQFEDSARVDHRADIYALGIMLYEMVTGTKPYPGTLSLETLAVIKKGRYISPRKIDKTVPKDICRLIHKMIRPKAKARYQSIDAVLRQVKRYLSHYDTHELRVQLAKSVVTTKQYTFAPEALAVKDRARRIVRRSVLGVFAAAAVFAGLWYSGFIHETVLSKWYSQVSIEVEMPRALSENLDLPARAFFFENDGDKIPEVQGTHRTFYEQGSAFYEKLMFSSAKKRLIASRPAGRNKTYSMRPVFLKNGSYRVKVVVGPYVWWKSFSVGDDDVDITCDFLKNTKRNLTIKTFASDSVTGEDITEETEFKIFYKNKWIPLAEIEEENLESGTVWKIRTEREGYQGEEFSLLIDWYQDELIISSELLPEISN</sequence>
<reference evidence="7 8" key="1">
    <citation type="submission" date="2016-10" db="EMBL/GenBank/DDBJ databases">
        <authorList>
            <person name="de Groot N.N."/>
        </authorList>
    </citation>
    <scope>NUCLEOTIDE SEQUENCE [LARGE SCALE GENOMIC DNA]</scope>
    <source>
        <strain evidence="7 8">B25</strain>
    </source>
</reference>
<evidence type="ECO:0000313" key="8">
    <source>
        <dbReference type="Proteomes" id="UP000182360"/>
    </source>
</evidence>
<evidence type="ECO:0000256" key="3">
    <source>
        <dbReference type="ARBA" id="ARBA00022777"/>
    </source>
</evidence>
<dbReference type="PANTHER" id="PTHR43289">
    <property type="entry name" value="MITOGEN-ACTIVATED PROTEIN KINASE KINASE KINASE 20-RELATED"/>
    <property type="match status" value="1"/>
</dbReference>
<keyword evidence="5" id="KW-0812">Transmembrane</keyword>
<dbReference type="Proteomes" id="UP000182360">
    <property type="component" value="Unassembled WGS sequence"/>
</dbReference>
<proteinExistence type="predicted"/>
<dbReference type="CDD" id="cd14014">
    <property type="entry name" value="STKc_PknB_like"/>
    <property type="match status" value="1"/>
</dbReference>
<evidence type="ECO:0000313" key="7">
    <source>
        <dbReference type="EMBL" id="SEQ86987.1"/>
    </source>
</evidence>
<name>A0A1H9JJL7_9SPIR</name>
<keyword evidence="5" id="KW-0472">Membrane</keyword>
<dbReference type="Pfam" id="PF00069">
    <property type="entry name" value="Pkinase"/>
    <property type="match status" value="1"/>
</dbReference>
<dbReference type="RefSeq" id="WP_074645520.1">
    <property type="nucleotide sequence ID" value="NZ_FOFU01000013.1"/>
</dbReference>
<evidence type="ECO:0000256" key="1">
    <source>
        <dbReference type="ARBA" id="ARBA00022679"/>
    </source>
</evidence>
<dbReference type="SMART" id="SM00220">
    <property type="entry name" value="S_TKc"/>
    <property type="match status" value="1"/>
</dbReference>
<organism evidence="7 8">
    <name type="scientific">Treponema bryantii</name>
    <dbReference type="NCBI Taxonomy" id="163"/>
    <lineage>
        <taxon>Bacteria</taxon>
        <taxon>Pseudomonadati</taxon>
        <taxon>Spirochaetota</taxon>
        <taxon>Spirochaetia</taxon>
        <taxon>Spirochaetales</taxon>
        <taxon>Treponemataceae</taxon>
        <taxon>Treponema</taxon>
    </lineage>
</organism>
<keyword evidence="5" id="KW-1133">Transmembrane helix</keyword>
<keyword evidence="7" id="KW-0723">Serine/threonine-protein kinase</keyword>
<dbReference type="Gene3D" id="1.10.510.10">
    <property type="entry name" value="Transferase(Phosphotransferase) domain 1"/>
    <property type="match status" value="1"/>
</dbReference>
<feature type="transmembrane region" description="Helical" evidence="5">
    <location>
        <begin position="319"/>
        <end position="338"/>
    </location>
</feature>
<keyword evidence="8" id="KW-1185">Reference proteome</keyword>
<dbReference type="AlphaFoldDB" id="A0A1H9JJL7"/>
<feature type="domain" description="Protein kinase" evidence="6">
    <location>
        <begin position="12"/>
        <end position="277"/>
    </location>
</feature>
<protein>
    <submittedName>
        <fullName evidence="7">Serine/threonine protein kinase</fullName>
    </submittedName>
</protein>
<evidence type="ECO:0000259" key="6">
    <source>
        <dbReference type="PROSITE" id="PS50011"/>
    </source>
</evidence>
<dbReference type="PROSITE" id="PS50011">
    <property type="entry name" value="PROTEIN_KINASE_DOM"/>
    <property type="match status" value="1"/>
</dbReference>
<keyword evidence="1" id="KW-0808">Transferase</keyword>
<keyword evidence="4" id="KW-0067">ATP-binding</keyword>
<dbReference type="OrthoDB" id="9801841at2"/>
<keyword evidence="2" id="KW-0547">Nucleotide-binding</keyword>
<keyword evidence="3 7" id="KW-0418">Kinase</keyword>
<dbReference type="InterPro" id="IPR000719">
    <property type="entry name" value="Prot_kinase_dom"/>
</dbReference>
<evidence type="ECO:0000256" key="4">
    <source>
        <dbReference type="ARBA" id="ARBA00022840"/>
    </source>
</evidence>
<accession>A0A1H9JJL7</accession>
<dbReference type="PROSITE" id="PS00108">
    <property type="entry name" value="PROTEIN_KINASE_ST"/>
    <property type="match status" value="1"/>
</dbReference>
<gene>
    <name evidence="7" type="ORF">SAMN04487977_11345</name>
</gene>
<dbReference type="GO" id="GO:0004674">
    <property type="term" value="F:protein serine/threonine kinase activity"/>
    <property type="evidence" value="ECO:0007669"/>
    <property type="project" value="UniProtKB-KW"/>
</dbReference>
<feature type="transmembrane region" description="Helical" evidence="5">
    <location>
        <begin position="12"/>
        <end position="30"/>
    </location>
</feature>
<evidence type="ECO:0000256" key="2">
    <source>
        <dbReference type="ARBA" id="ARBA00022741"/>
    </source>
</evidence>
<dbReference type="EMBL" id="FOFU01000013">
    <property type="protein sequence ID" value="SEQ86987.1"/>
    <property type="molecule type" value="Genomic_DNA"/>
</dbReference>
<dbReference type="PANTHER" id="PTHR43289:SF6">
    <property type="entry name" value="SERINE_THREONINE-PROTEIN KINASE NEKL-3"/>
    <property type="match status" value="1"/>
</dbReference>
<dbReference type="SUPFAM" id="SSF56112">
    <property type="entry name" value="Protein kinase-like (PK-like)"/>
    <property type="match status" value="1"/>
</dbReference>
<dbReference type="STRING" id="163.SAMN04487775_103154"/>
<dbReference type="GO" id="GO:0005524">
    <property type="term" value="F:ATP binding"/>
    <property type="evidence" value="ECO:0007669"/>
    <property type="project" value="UniProtKB-KW"/>
</dbReference>